<evidence type="ECO:0000259" key="2">
    <source>
        <dbReference type="Pfam" id="PF03724"/>
    </source>
</evidence>
<comment type="caution">
    <text evidence="3">The sequence shown here is derived from an EMBL/GenBank/DDBJ whole genome shotgun (WGS) entry which is preliminary data.</text>
</comment>
<organism evidence="3 4">
    <name type="scientific">Rufibacter sediminis</name>
    <dbReference type="NCBI Taxonomy" id="2762756"/>
    <lineage>
        <taxon>Bacteria</taxon>
        <taxon>Pseudomonadati</taxon>
        <taxon>Bacteroidota</taxon>
        <taxon>Cytophagia</taxon>
        <taxon>Cytophagales</taxon>
        <taxon>Hymenobacteraceae</taxon>
        <taxon>Rufibacter</taxon>
    </lineage>
</organism>
<keyword evidence="1" id="KW-0732">Signal</keyword>
<reference evidence="3 4" key="1">
    <citation type="journal article" date="2019" name="Int. J. Syst. Evol. Microbiol.">
        <title>Rufibacter sediminis sp. nov., isolated from freshwater lake sediment.</title>
        <authorList>
            <person name="Qu J.H."/>
            <person name="Zhang L.J."/>
            <person name="Fu Y.H."/>
            <person name="Li H.F."/>
        </authorList>
    </citation>
    <scope>NUCLEOTIDE SEQUENCE [LARGE SCALE GENOMIC DNA]</scope>
    <source>
        <strain evidence="3 4">H-1</strain>
    </source>
</reference>
<gene>
    <name evidence="3" type="ORF">H7U12_09395</name>
</gene>
<dbReference type="Gene3D" id="2.40.128.270">
    <property type="match status" value="1"/>
</dbReference>
<accession>A0ABR6VRR4</accession>
<sequence length="174" mass="19252">MKPLFNSLSRKGSSAFFFLCSLFLWSCSDSAPDPALSLQGSWLLSHVDPAAYNDYAAPDPAMCADLVFTQEEEPAESSRLWGYKMTGNLPTNAYQGNYQVTQEALLRQTGKLGFVNLGITEVNAPPAVKKFESYFLQTLQDVDSFEVKNDVLTLWASEKNQKLVFVRGASSCGR</sequence>
<feature type="chain" id="PRO_5045792590" evidence="1">
    <location>
        <begin position="32"/>
        <end position="174"/>
    </location>
</feature>
<evidence type="ECO:0000256" key="1">
    <source>
        <dbReference type="SAM" id="SignalP"/>
    </source>
</evidence>
<dbReference type="InterPro" id="IPR038670">
    <property type="entry name" value="HslJ-like_sf"/>
</dbReference>
<dbReference type="Proteomes" id="UP000659698">
    <property type="component" value="Unassembled WGS sequence"/>
</dbReference>
<dbReference type="EMBL" id="JACOAF010000022">
    <property type="protein sequence ID" value="MBC3539897.1"/>
    <property type="molecule type" value="Genomic_DNA"/>
</dbReference>
<feature type="signal peptide" evidence="1">
    <location>
        <begin position="1"/>
        <end position="31"/>
    </location>
</feature>
<dbReference type="InterPro" id="IPR005184">
    <property type="entry name" value="DUF306_Meta_HslJ"/>
</dbReference>
<name>A0ABR6VRR4_9BACT</name>
<dbReference type="RefSeq" id="WP_186636528.1">
    <property type="nucleotide sequence ID" value="NZ_JACOAF010000022.1"/>
</dbReference>
<dbReference type="Pfam" id="PF03724">
    <property type="entry name" value="META"/>
    <property type="match status" value="1"/>
</dbReference>
<evidence type="ECO:0000313" key="4">
    <source>
        <dbReference type="Proteomes" id="UP000659698"/>
    </source>
</evidence>
<feature type="domain" description="DUF306" evidence="2">
    <location>
        <begin position="39"/>
        <end position="165"/>
    </location>
</feature>
<proteinExistence type="predicted"/>
<evidence type="ECO:0000313" key="3">
    <source>
        <dbReference type="EMBL" id="MBC3539897.1"/>
    </source>
</evidence>
<keyword evidence="4" id="KW-1185">Reference proteome</keyword>
<protein>
    <submittedName>
        <fullName evidence="3">META domain-containing protein</fullName>
    </submittedName>
</protein>